<name>A0A174TIW6_9CLOT</name>
<dbReference type="EMBL" id="MAPZ01000010">
    <property type="protein sequence ID" value="OBY11987.1"/>
    <property type="molecule type" value="Genomic_DNA"/>
</dbReference>
<evidence type="ECO:0000313" key="1">
    <source>
        <dbReference type="EMBL" id="OBY11987.1"/>
    </source>
</evidence>
<keyword evidence="2" id="KW-1185">Reference proteome</keyword>
<gene>
    <name evidence="1" type="ORF">CP373A1_03425</name>
</gene>
<comment type="caution">
    <text evidence="1">The sequence shown here is derived from an EMBL/GenBank/DDBJ whole genome shotgun (WGS) entry which is preliminary data.</text>
</comment>
<reference evidence="1 2" key="1">
    <citation type="submission" date="2016-06" db="EMBL/GenBank/DDBJ databases">
        <authorList>
            <person name="Kjaerup R.B."/>
            <person name="Dalgaard T.S."/>
            <person name="Juul-Madsen H.R."/>
        </authorList>
    </citation>
    <scope>NUCLEOTIDE SEQUENCE [LARGE SCALE GENOMIC DNA]</scope>
    <source>
        <strain evidence="1 2">373-A1</strain>
    </source>
</reference>
<accession>A0A174TIW6</accession>
<proteinExistence type="predicted"/>
<dbReference type="Proteomes" id="UP000092714">
    <property type="component" value="Unassembled WGS sequence"/>
</dbReference>
<dbReference type="AlphaFoldDB" id="A0A174TIW6"/>
<dbReference type="RefSeq" id="WP_027097677.1">
    <property type="nucleotide sequence ID" value="NZ_CABHIH010000001.1"/>
</dbReference>
<organism evidence="1 2">
    <name type="scientific">Clostridium paraputrificum</name>
    <dbReference type="NCBI Taxonomy" id="29363"/>
    <lineage>
        <taxon>Bacteria</taxon>
        <taxon>Bacillati</taxon>
        <taxon>Bacillota</taxon>
        <taxon>Clostridia</taxon>
        <taxon>Eubacteriales</taxon>
        <taxon>Clostridiaceae</taxon>
        <taxon>Clostridium</taxon>
    </lineage>
</organism>
<protein>
    <submittedName>
        <fullName evidence="1">Uncharacterized protein</fullName>
    </submittedName>
</protein>
<dbReference type="OrthoDB" id="2986766at2"/>
<dbReference type="GeneID" id="42775513"/>
<sequence>MKNKILAIVLLIFIGIESYFIFYSKKEEAKPTLTEKVIVKKYSLTEVLEYLNDNTIEVKNIYKSGEDYIINGVISGENGEFLKKINSLDKLNILDYSLELHSDTIYGNFTFKYS</sequence>
<evidence type="ECO:0000313" key="2">
    <source>
        <dbReference type="Proteomes" id="UP000092714"/>
    </source>
</evidence>